<name>A0A1R3ISC2_COCAP</name>
<dbReference type="AlphaFoldDB" id="A0A1R3ISC2"/>
<keyword evidence="2 6" id="KW-0808">Transferase</keyword>
<feature type="compositionally biased region" description="Polar residues" evidence="4">
    <location>
        <begin position="44"/>
        <end position="53"/>
    </location>
</feature>
<evidence type="ECO:0000256" key="2">
    <source>
        <dbReference type="ARBA" id="ARBA00022679"/>
    </source>
</evidence>
<evidence type="ECO:0000313" key="6">
    <source>
        <dbReference type="EMBL" id="OMO85483.1"/>
    </source>
</evidence>
<evidence type="ECO:0000313" key="7">
    <source>
        <dbReference type="Proteomes" id="UP000188268"/>
    </source>
</evidence>
<comment type="similarity">
    <text evidence="1">Belongs to the diacylglycerol acyltransferase family.</text>
</comment>
<dbReference type="Pfam" id="PF03982">
    <property type="entry name" value="DAGAT"/>
    <property type="match status" value="1"/>
</dbReference>
<evidence type="ECO:0000256" key="1">
    <source>
        <dbReference type="ARBA" id="ARBA00005420"/>
    </source>
</evidence>
<sequence>MAATSGASPFLAGSIKLASAAAANSRGNRYVSFSRRMAVSTDHNISSTTSFTENGRWLPEEEKRKKQNRRKEESELISNVYGNPDEITEENGKKLKDFFEECKDLIKSSDGGGGGDGDGGGGPPRWFSPLECGSRTPDSPLLLFLPGIDGTGLGLIKHHYKLGKMFDMWCLHIPVKDRTSFTDLVKLVETTVRSECKRSPGRPIYLIGESLGGCIALEVAARNPDIDLVLILANPATSFNKSQLQSLIPFLELMPDQLFLNLPNMLNSVSGDPLRMAWENVVKGLLPLQNVGVLSEDILGMPSYLSVLADMLPRETLLWKLQLLKSASASANSHLHAVKAQALILCSSKDQLLPSQEEAQRLRRILPKVAIRFFKDSGHFLFLEDRSDLVMSIKGASFYRRGRYLDYVSDYIPPTPYEFKKLYDSNRWIFNATSPVMLSTLEDGKMVRGLAGIPSEGPVLFVGYHMLLGFELAPLVLQFLMERNILLRGIAHPMMFVKLREGRMLDLDTFDHYRLMGAVPVSGPNFFKLLSSKSHVLLYPGGVREALHRKGEEYKLFWPEQSEFVRMASRFGAKIVPFGVVGEDDVTELVFDYNDQMSIPSLRKFNKEVTDEVVQLRTDANGEVSNQDLHLPGVVPKLPGRFYYYFGKPIETAGRKQELKDREKSHELYLHVKSEVERCMAYLKEKREEDPYRNIVSRLLYRATHGSKAEVPTFEL</sequence>
<keyword evidence="3 6" id="KW-0012">Acyltransferase</keyword>
<evidence type="ECO:0000256" key="3">
    <source>
        <dbReference type="ARBA" id="ARBA00023315"/>
    </source>
</evidence>
<evidence type="ECO:0000256" key="4">
    <source>
        <dbReference type="SAM" id="MobiDB-lite"/>
    </source>
</evidence>
<accession>A0A1R3ISC2</accession>
<dbReference type="EMBL" id="AWWV01009594">
    <property type="protein sequence ID" value="OMO85483.1"/>
    <property type="molecule type" value="Genomic_DNA"/>
</dbReference>
<dbReference type="GO" id="GO:0019432">
    <property type="term" value="P:triglyceride biosynthetic process"/>
    <property type="evidence" value="ECO:0007669"/>
    <property type="project" value="UniProtKB-ARBA"/>
</dbReference>
<dbReference type="Pfam" id="PF00561">
    <property type="entry name" value="Abhydrolase_1"/>
    <property type="match status" value="1"/>
</dbReference>
<evidence type="ECO:0000259" key="5">
    <source>
        <dbReference type="Pfam" id="PF00561"/>
    </source>
</evidence>
<dbReference type="PANTHER" id="PTHR22753">
    <property type="entry name" value="TRANSMEMBRANE PROTEIN 68"/>
    <property type="match status" value="1"/>
</dbReference>
<dbReference type="CDD" id="cd07987">
    <property type="entry name" value="LPLAT_MGAT-like"/>
    <property type="match status" value="1"/>
</dbReference>
<organism evidence="6 7">
    <name type="scientific">Corchorus capsularis</name>
    <name type="common">Jute</name>
    <dbReference type="NCBI Taxonomy" id="210143"/>
    <lineage>
        <taxon>Eukaryota</taxon>
        <taxon>Viridiplantae</taxon>
        <taxon>Streptophyta</taxon>
        <taxon>Embryophyta</taxon>
        <taxon>Tracheophyta</taxon>
        <taxon>Spermatophyta</taxon>
        <taxon>Magnoliopsida</taxon>
        <taxon>eudicotyledons</taxon>
        <taxon>Gunneridae</taxon>
        <taxon>Pentapetalae</taxon>
        <taxon>rosids</taxon>
        <taxon>malvids</taxon>
        <taxon>Malvales</taxon>
        <taxon>Malvaceae</taxon>
        <taxon>Grewioideae</taxon>
        <taxon>Apeibeae</taxon>
        <taxon>Corchorus</taxon>
    </lineage>
</organism>
<dbReference type="InterPro" id="IPR029058">
    <property type="entry name" value="AB_hydrolase_fold"/>
</dbReference>
<dbReference type="Proteomes" id="UP000188268">
    <property type="component" value="Unassembled WGS sequence"/>
</dbReference>
<dbReference type="GO" id="GO:0016020">
    <property type="term" value="C:membrane"/>
    <property type="evidence" value="ECO:0007669"/>
    <property type="project" value="TreeGrafter"/>
</dbReference>
<dbReference type="Gene3D" id="3.40.50.1820">
    <property type="entry name" value="alpha/beta hydrolase"/>
    <property type="match status" value="1"/>
</dbReference>
<dbReference type="OrthoDB" id="44277at2759"/>
<protein>
    <submittedName>
        <fullName evidence="6">Diacylglycerol acyltransferase</fullName>
    </submittedName>
</protein>
<comment type="caution">
    <text evidence="6">The sequence shown here is derived from an EMBL/GenBank/DDBJ whole genome shotgun (WGS) entry which is preliminary data.</text>
</comment>
<feature type="compositionally biased region" description="Basic and acidic residues" evidence="4">
    <location>
        <begin position="58"/>
        <end position="74"/>
    </location>
</feature>
<keyword evidence="7" id="KW-1185">Reference proteome</keyword>
<dbReference type="STRING" id="210143.A0A1R3ISC2"/>
<dbReference type="SUPFAM" id="SSF53474">
    <property type="entry name" value="alpha/beta-Hydrolases"/>
    <property type="match status" value="1"/>
</dbReference>
<dbReference type="OMA" id="NQQVHMP"/>
<feature type="region of interest" description="Disordered" evidence="4">
    <location>
        <begin position="44"/>
        <end position="75"/>
    </location>
</feature>
<dbReference type="PANTHER" id="PTHR22753:SF24">
    <property type="entry name" value="ESTERASE_LIPASE_THIOESTERASE FAMILY PROTEIN"/>
    <property type="match status" value="1"/>
</dbReference>
<proteinExistence type="inferred from homology"/>
<feature type="domain" description="AB hydrolase-1" evidence="5">
    <location>
        <begin position="180"/>
        <end position="385"/>
    </location>
</feature>
<dbReference type="InterPro" id="IPR007130">
    <property type="entry name" value="DAGAT"/>
</dbReference>
<dbReference type="InterPro" id="IPR000073">
    <property type="entry name" value="AB_hydrolase_1"/>
</dbReference>
<gene>
    <name evidence="6" type="ORF">CCACVL1_10155</name>
</gene>
<dbReference type="GO" id="GO:0004144">
    <property type="term" value="F:diacylglycerol O-acyltransferase activity"/>
    <property type="evidence" value="ECO:0007669"/>
    <property type="project" value="UniProtKB-ARBA"/>
</dbReference>
<dbReference type="Gramene" id="OMO85483">
    <property type="protein sequence ID" value="OMO85483"/>
    <property type="gene ID" value="CCACVL1_10155"/>
</dbReference>
<reference evidence="6 7" key="1">
    <citation type="submission" date="2013-09" db="EMBL/GenBank/DDBJ databases">
        <title>Corchorus capsularis genome sequencing.</title>
        <authorList>
            <person name="Alam M."/>
            <person name="Haque M.S."/>
            <person name="Islam M.S."/>
            <person name="Emdad E.M."/>
            <person name="Islam M.M."/>
            <person name="Ahmed B."/>
            <person name="Halim A."/>
            <person name="Hossen Q.M.M."/>
            <person name="Hossain M.Z."/>
            <person name="Ahmed R."/>
            <person name="Khan M.M."/>
            <person name="Islam R."/>
            <person name="Rashid M.M."/>
            <person name="Khan S.A."/>
            <person name="Rahman M.S."/>
            <person name="Alam M."/>
        </authorList>
    </citation>
    <scope>NUCLEOTIDE SEQUENCE [LARGE SCALE GENOMIC DNA]</scope>
    <source>
        <strain evidence="7">cv. CVL-1</strain>
        <tissue evidence="6">Whole seedling</tissue>
    </source>
</reference>